<evidence type="ECO:0008006" key="3">
    <source>
        <dbReference type="Google" id="ProtNLM"/>
    </source>
</evidence>
<proteinExistence type="predicted"/>
<name>A0ABR1NIN1_9PEZI</name>
<reference evidence="1 2" key="1">
    <citation type="submission" date="2024-04" db="EMBL/GenBank/DDBJ databases">
        <title>Phyllosticta paracitricarpa is synonymous to the EU quarantine fungus P. citricarpa based on phylogenomic analyses.</title>
        <authorList>
            <consortium name="Lawrence Berkeley National Laboratory"/>
            <person name="Van ingen-buijs V.A."/>
            <person name="Van westerhoven A.C."/>
            <person name="Haridas S."/>
            <person name="Skiadas P."/>
            <person name="Martin F."/>
            <person name="Groenewald J.Z."/>
            <person name="Crous P.W."/>
            <person name="Seidl M.F."/>
        </authorList>
    </citation>
    <scope>NUCLEOTIDE SEQUENCE [LARGE SCALE GENOMIC DNA]</scope>
    <source>
        <strain evidence="1 2">CBS 141358</strain>
    </source>
</reference>
<evidence type="ECO:0000313" key="1">
    <source>
        <dbReference type="EMBL" id="KAK7613899.1"/>
    </source>
</evidence>
<keyword evidence="2" id="KW-1185">Reference proteome</keyword>
<organism evidence="1 2">
    <name type="scientific">Phyllosticta paracitricarpa</name>
    <dbReference type="NCBI Taxonomy" id="2016321"/>
    <lineage>
        <taxon>Eukaryota</taxon>
        <taxon>Fungi</taxon>
        <taxon>Dikarya</taxon>
        <taxon>Ascomycota</taxon>
        <taxon>Pezizomycotina</taxon>
        <taxon>Dothideomycetes</taxon>
        <taxon>Dothideomycetes incertae sedis</taxon>
        <taxon>Botryosphaeriales</taxon>
        <taxon>Phyllostictaceae</taxon>
        <taxon>Phyllosticta</taxon>
    </lineage>
</organism>
<protein>
    <recommendedName>
        <fullName evidence="3">Secreted protein</fullName>
    </recommendedName>
</protein>
<accession>A0ABR1NIN1</accession>
<gene>
    <name evidence="1" type="ORF">JOL62DRAFT_346757</name>
</gene>
<dbReference type="EMBL" id="JBBPBF010000005">
    <property type="protein sequence ID" value="KAK7613899.1"/>
    <property type="molecule type" value="Genomic_DNA"/>
</dbReference>
<comment type="caution">
    <text evidence="1">The sequence shown here is derived from an EMBL/GenBank/DDBJ whole genome shotgun (WGS) entry which is preliminary data.</text>
</comment>
<sequence length="218" mass="24165">MQATRRRHQSAAGTVSRACLVPPCCCCCCCCCRRAALAACLVDGMGWMVTRQWQCVTDVSCRCRRHAWVSVSQIQARRLGRPARSFGSFGRLGSGPSLPHPDASRCQLAVWRLRRQVNKGGCAACVWTLILICPVDAQSPESDAEQTRPCVQYMQARLALCAGRRGGRRRRCCRPADCAVGMRFAAAVAYLPQRTSVSREFILEGATKSDERRRRRIG</sequence>
<evidence type="ECO:0000313" key="2">
    <source>
        <dbReference type="Proteomes" id="UP001367316"/>
    </source>
</evidence>
<dbReference type="Proteomes" id="UP001367316">
    <property type="component" value="Unassembled WGS sequence"/>
</dbReference>